<dbReference type="Proteomes" id="UP000701702">
    <property type="component" value="Unassembled WGS sequence"/>
</dbReference>
<comment type="caution">
    <text evidence="5">The sequence shown here is derived from an EMBL/GenBank/DDBJ whole genome shotgun (WGS) entry which is preliminary data.</text>
</comment>
<dbReference type="InterPro" id="IPR036388">
    <property type="entry name" value="WH-like_DNA-bd_sf"/>
</dbReference>
<evidence type="ECO:0000313" key="5">
    <source>
        <dbReference type="EMBL" id="CAG9185707.1"/>
    </source>
</evidence>
<evidence type="ECO:0000256" key="3">
    <source>
        <dbReference type="ARBA" id="ARBA00023163"/>
    </source>
</evidence>
<dbReference type="Pfam" id="PF17874">
    <property type="entry name" value="TPR_MalT"/>
    <property type="match status" value="1"/>
</dbReference>
<dbReference type="SUPFAM" id="SSF46894">
    <property type="entry name" value="C-terminal effector domain of the bipartite response regulators"/>
    <property type="match status" value="1"/>
</dbReference>
<dbReference type="SMART" id="SM00421">
    <property type="entry name" value="HTH_LUXR"/>
    <property type="match status" value="1"/>
</dbReference>
<dbReference type="InterPro" id="IPR016032">
    <property type="entry name" value="Sig_transdc_resp-reg_C-effctor"/>
</dbReference>
<feature type="domain" description="HTH luxR-type" evidence="4">
    <location>
        <begin position="880"/>
        <end position="945"/>
    </location>
</feature>
<keyword evidence="3" id="KW-0804">Transcription</keyword>
<dbReference type="PRINTS" id="PR00038">
    <property type="entry name" value="HTHLUXR"/>
</dbReference>
<dbReference type="PANTHER" id="PTHR44688">
    <property type="entry name" value="DNA-BINDING TRANSCRIPTIONAL ACTIVATOR DEVR_DOSR"/>
    <property type="match status" value="1"/>
</dbReference>
<dbReference type="SUPFAM" id="SSF48452">
    <property type="entry name" value="TPR-like"/>
    <property type="match status" value="1"/>
</dbReference>
<name>A0ABM8XZ19_9BURK</name>
<evidence type="ECO:0000313" key="6">
    <source>
        <dbReference type="Proteomes" id="UP000701702"/>
    </source>
</evidence>
<sequence length="947" mass="103047">MPARIAAQGKADRLRSTILPMASNEETARRPVPGSGTGALAAKLRPPLLTPYQVERSAICDTICAAGFVRLVLVRAPAGFGKTTTMLQCRARLEAASVPTVWLTLDRADNDATRFLGSLEVALSPVLEGAPKRPSDHAGADAGEQALALMDRVARHHGAFTLFLDDFEALQNPAVVGLVWQLVESLPPGARAVVGTRWVPETGLGRLRARGELLEIEPAQLRFSASETESFLRHARGLKLEQAAISALHRRTEGWPTALWLASVSMERRAQPETFIAGFSGSNAAIADYLVEDVFHHLPEPVRDFLLRTSILDQLCGPLCDALYQWGPQPPAVADGDAPAGNSADILAWLERANLFLLPLESERYGERGTGEQPQQWYRYHSLFSSFLRGQLTQTMPQAVAELHMAASRWYEGQGRPVPAIEHAIAAGALDHALQLLDGAAGGLLAQGRMRLLTRWLEMVPPAELARWPKLQIARAWAVSFTRGPAEAIALLQASSTEDATGELLAHVRALRHMLLNMMDRFDEARAFARNELPPLPMGYAFPDAILATSMARLAAVSGDYVEARRLLAVARQAVRGSDSNFNKIFSESVEGLIDLRQGRLQQALGRFRIAARTMLPNRFGPTNGNAMACILLAEGLYETGDSDRSGRLLNVYLPLSRDLGLADQIITGHLVLARIAFERGEVDQAHEWLAALEHLGHHRGLTRLVMSAMLERARLALRQGNRHAAEEALQRAGDPALWRTRPGVSSFASDVEDITVGRLRLALHVEPTAQVREAVERELAAAVSNQLMRRALKMRILLAQAYQRTGDGAQALVVMAEALRFGAAEGFVRIFADEGDEVRRLVAQACARQGGNLPSAYVERLLGACGQGPDAAPSGQAAPAPLVEPLTPKEQKVLQLLAEGFSNVAMAQRLFVSETTVRTHLRNISAKLHASNRTQAVAIARQLGLL</sequence>
<dbReference type="Pfam" id="PF25873">
    <property type="entry name" value="WHD_MalT"/>
    <property type="match status" value="1"/>
</dbReference>
<evidence type="ECO:0000256" key="1">
    <source>
        <dbReference type="ARBA" id="ARBA00023015"/>
    </source>
</evidence>
<protein>
    <submittedName>
        <fullName evidence="5">Serine/threonine-protein kinase PknK</fullName>
        <ecNumber evidence="5">2.7.11.1</ecNumber>
    </submittedName>
</protein>
<keyword evidence="5" id="KW-0808">Transferase</keyword>
<dbReference type="CDD" id="cd06170">
    <property type="entry name" value="LuxR_C_like"/>
    <property type="match status" value="1"/>
</dbReference>
<dbReference type="EC" id="2.7.11.1" evidence="5"/>
<dbReference type="InterPro" id="IPR000792">
    <property type="entry name" value="Tscrpt_reg_LuxR_C"/>
</dbReference>
<dbReference type="Gene3D" id="1.25.40.10">
    <property type="entry name" value="Tetratricopeptide repeat domain"/>
    <property type="match status" value="1"/>
</dbReference>
<organism evidence="5 6">
    <name type="scientific">Cupriavidus pinatubonensis</name>
    <dbReference type="NCBI Taxonomy" id="248026"/>
    <lineage>
        <taxon>Bacteria</taxon>
        <taxon>Pseudomonadati</taxon>
        <taxon>Pseudomonadota</taxon>
        <taxon>Betaproteobacteria</taxon>
        <taxon>Burkholderiales</taxon>
        <taxon>Burkholderiaceae</taxon>
        <taxon>Cupriavidus</taxon>
    </lineage>
</organism>
<dbReference type="Pfam" id="PF00196">
    <property type="entry name" value="GerE"/>
    <property type="match status" value="1"/>
</dbReference>
<evidence type="ECO:0000256" key="2">
    <source>
        <dbReference type="ARBA" id="ARBA00023125"/>
    </source>
</evidence>
<dbReference type="GO" id="GO:0004674">
    <property type="term" value="F:protein serine/threonine kinase activity"/>
    <property type="evidence" value="ECO:0007669"/>
    <property type="project" value="UniProtKB-EC"/>
</dbReference>
<dbReference type="EMBL" id="CAJZAF010000044">
    <property type="protein sequence ID" value="CAG9185707.1"/>
    <property type="molecule type" value="Genomic_DNA"/>
</dbReference>
<accession>A0ABM8XZ19</accession>
<keyword evidence="2" id="KW-0238">DNA-binding</keyword>
<dbReference type="PANTHER" id="PTHR44688:SF16">
    <property type="entry name" value="DNA-BINDING TRANSCRIPTIONAL ACTIVATOR DEVR_DOSR"/>
    <property type="match status" value="1"/>
</dbReference>
<dbReference type="Gene3D" id="1.10.10.10">
    <property type="entry name" value="Winged helix-like DNA-binding domain superfamily/Winged helix DNA-binding domain"/>
    <property type="match status" value="1"/>
</dbReference>
<keyword evidence="5" id="KW-0418">Kinase</keyword>
<gene>
    <name evidence="5" type="primary">pknK</name>
    <name evidence="5" type="ORF">LMG23994_05846</name>
</gene>
<dbReference type="SUPFAM" id="SSF52540">
    <property type="entry name" value="P-loop containing nucleoside triphosphate hydrolases"/>
    <property type="match status" value="1"/>
</dbReference>
<dbReference type="InterPro" id="IPR027417">
    <property type="entry name" value="P-loop_NTPase"/>
</dbReference>
<reference evidence="5 6" key="1">
    <citation type="submission" date="2021-08" db="EMBL/GenBank/DDBJ databases">
        <authorList>
            <person name="Peeters C."/>
        </authorList>
    </citation>
    <scope>NUCLEOTIDE SEQUENCE [LARGE SCALE GENOMIC DNA]</scope>
    <source>
        <strain evidence="5 6">LMG 23994</strain>
    </source>
</reference>
<dbReference type="InterPro" id="IPR041617">
    <property type="entry name" value="TPR_MalT"/>
</dbReference>
<dbReference type="InterPro" id="IPR059106">
    <property type="entry name" value="WHD_MalT"/>
</dbReference>
<keyword evidence="1" id="KW-0805">Transcription regulation</keyword>
<dbReference type="PROSITE" id="PS50043">
    <property type="entry name" value="HTH_LUXR_2"/>
    <property type="match status" value="1"/>
</dbReference>
<proteinExistence type="predicted"/>
<evidence type="ECO:0000259" key="4">
    <source>
        <dbReference type="PROSITE" id="PS50043"/>
    </source>
</evidence>
<keyword evidence="6" id="KW-1185">Reference proteome</keyword>
<dbReference type="InterPro" id="IPR011990">
    <property type="entry name" value="TPR-like_helical_dom_sf"/>
</dbReference>